<dbReference type="HOGENOM" id="CLU_059334_0_0_4"/>
<proteinExistence type="predicted"/>
<dbReference type="PROSITE" id="PS00409">
    <property type="entry name" value="PROKAR_NTER_METHYL"/>
    <property type="match status" value="1"/>
</dbReference>
<dbReference type="GO" id="GO:0043683">
    <property type="term" value="P:type IV pilus assembly"/>
    <property type="evidence" value="ECO:0007669"/>
    <property type="project" value="InterPro"/>
</dbReference>
<reference evidence="2 3" key="4">
    <citation type="journal article" date="2010" name="Environ. Microbiol.">
        <title>The bacterial genus Collimonas: mycophagy, weathering and other adaptive solutions to life in oligotrophic soil environments.</title>
        <authorList>
            <person name="Leveau J.H."/>
            <person name="Uroz S."/>
            <person name="de Boer W."/>
        </authorList>
    </citation>
    <scope>NUCLEOTIDE SEQUENCE [LARGE SCALE GENOMIC DNA]</scope>
    <source>
        <strain evidence="2 3">Ter331</strain>
    </source>
</reference>
<evidence type="ECO:0000313" key="3">
    <source>
        <dbReference type="Proteomes" id="UP000008392"/>
    </source>
</evidence>
<dbReference type="Pfam" id="PF16074">
    <property type="entry name" value="PilW"/>
    <property type="match status" value="1"/>
</dbReference>
<sequence>MKKQSESTAPPMHPLFQHGLSLIELMVAMAIGLVVSLAIFSVISVSEARKRNTTGANDMNQNGAFALYQLDQAIRSAGTGFSQQYTLTFGCAINAKNNDKAMIPPTSLPDPFSSLKASIGGAFRIAPVIISKDPNGKLSDTLIVMAGSAGYGEMPIESTSVPTASPSALHLLNTLSFSAGQQLLVAERSSDNTGSLPACLVESVDKTYSGSASTGVLPLGGKFYTAGTDKALTSYSSNSVAINLGSTPSFQLYGVGSDNALVAFDLLNGTTTSVDQIADGVLEMHAIYGVDQGNNGTIAWIAPTGNYAASALLNGSVDAGKRIAAIKAIRIGLITRSAVEDKNVVSPATLSAMFGDTDFPYVKTLNEAEQKFRYRVLDATIPLRNALVVNN</sequence>
<dbReference type="EMBL" id="CP002745">
    <property type="protein sequence ID" value="AEK62469.1"/>
    <property type="molecule type" value="Genomic_DNA"/>
</dbReference>
<dbReference type="Pfam" id="PF07963">
    <property type="entry name" value="N_methyl"/>
    <property type="match status" value="1"/>
</dbReference>
<dbReference type="eggNOG" id="COG4966">
    <property type="taxonomic scope" value="Bacteria"/>
</dbReference>
<reference evidence="2 3" key="1">
    <citation type="journal article" date="2004" name="Environ. Microbiol.">
        <title>Phylogeny-function analysis of (meta)genomic libraries: screening for expression of ribosomal RNA genes by large-insert library fluorescent in situ hybridization (LIL-FISH).</title>
        <authorList>
            <person name="Leveau J.H."/>
            <person name="Gerards S."/>
            <person name="de Boer W."/>
            <person name="van Veen J.A."/>
        </authorList>
    </citation>
    <scope>NUCLEOTIDE SEQUENCE [LARGE SCALE GENOMIC DNA]</scope>
    <source>
        <strain evidence="2 3">Ter331</strain>
    </source>
</reference>
<keyword evidence="3" id="KW-1185">Reference proteome</keyword>
<dbReference type="AlphaFoldDB" id="G0ACB4"/>
<keyword evidence="1" id="KW-1133">Transmembrane helix</keyword>
<reference evidence="2 3" key="3">
    <citation type="journal article" date="2008" name="FEMS Microbiol. Ecol.">
        <title>Identification and characterization of genes underlying chitinolysis in Collimonas fungivorans Ter331.</title>
        <authorList>
            <person name="Fritsche K."/>
            <person name="de Boer W."/>
            <person name="Gerards S."/>
            <person name="van den Berg M."/>
            <person name="van Veen J.A."/>
            <person name="Leveau J.H."/>
        </authorList>
    </citation>
    <scope>NUCLEOTIDE SEQUENCE [LARGE SCALE GENOMIC DNA]</scope>
    <source>
        <strain evidence="2 3">Ter331</strain>
    </source>
</reference>
<name>G0ACB4_COLFT</name>
<dbReference type="InterPro" id="IPR032092">
    <property type="entry name" value="PilW"/>
</dbReference>
<reference evidence="2 3" key="5">
    <citation type="journal article" date="2011" name="ISME J.">
        <title>Dual transcriptional profiling of a bacterial/fungal confrontation: Collimonas fungivorans versus Aspergillus niger.</title>
        <authorList>
            <person name="Mela F."/>
            <person name="Fritsche K."/>
            <person name="de Boer W."/>
            <person name="van Veen J.A."/>
            <person name="de Graaff L.H."/>
            <person name="van den Berg M."/>
            <person name="Leveau J.H."/>
        </authorList>
    </citation>
    <scope>NUCLEOTIDE SEQUENCE [LARGE SCALE GENOMIC DNA]</scope>
    <source>
        <strain evidence="2 3">Ter331</strain>
    </source>
</reference>
<feature type="transmembrane region" description="Helical" evidence="1">
    <location>
        <begin position="20"/>
        <end position="43"/>
    </location>
</feature>
<gene>
    <name evidence="2" type="ordered locus">CFU_2642</name>
</gene>
<dbReference type="InterPro" id="IPR012902">
    <property type="entry name" value="N_methyl_site"/>
</dbReference>
<dbReference type="KEGG" id="cfu:CFU_2642"/>
<keyword evidence="1" id="KW-0812">Transmembrane</keyword>
<accession>G0ACB4</accession>
<dbReference type="NCBIfam" id="TIGR02532">
    <property type="entry name" value="IV_pilin_GFxxxE"/>
    <property type="match status" value="1"/>
</dbReference>
<dbReference type="Proteomes" id="UP000008392">
    <property type="component" value="Chromosome"/>
</dbReference>
<protein>
    <submittedName>
        <fullName evidence="2">Fimbrial biogenesis protein</fullName>
    </submittedName>
</protein>
<dbReference type="STRING" id="1005048.CFU_2642"/>
<organism evidence="2 3">
    <name type="scientific">Collimonas fungivorans (strain Ter331)</name>
    <dbReference type="NCBI Taxonomy" id="1005048"/>
    <lineage>
        <taxon>Bacteria</taxon>
        <taxon>Pseudomonadati</taxon>
        <taxon>Pseudomonadota</taxon>
        <taxon>Betaproteobacteria</taxon>
        <taxon>Burkholderiales</taxon>
        <taxon>Oxalobacteraceae</taxon>
        <taxon>Collimonas</taxon>
    </lineage>
</organism>
<dbReference type="RefSeq" id="WP_014006622.1">
    <property type="nucleotide sequence ID" value="NC_015856.1"/>
</dbReference>
<evidence type="ECO:0000256" key="1">
    <source>
        <dbReference type="SAM" id="Phobius"/>
    </source>
</evidence>
<reference evidence="3" key="6">
    <citation type="submission" date="2011-05" db="EMBL/GenBank/DDBJ databases">
        <title>Complete sequence of Collimonas fungivorans Ter331.</title>
        <authorList>
            <person name="Leveau J.H."/>
        </authorList>
    </citation>
    <scope>NUCLEOTIDE SEQUENCE [LARGE SCALE GENOMIC DNA]</scope>
    <source>
        <strain evidence="3">Ter331</strain>
    </source>
</reference>
<evidence type="ECO:0000313" key="2">
    <source>
        <dbReference type="EMBL" id="AEK62469.1"/>
    </source>
</evidence>
<keyword evidence="1" id="KW-0472">Membrane</keyword>
<reference evidence="2 3" key="2">
    <citation type="journal article" date="2006" name="J. Microbiol. Methods">
        <title>Genomic flank-sequencing of plasposon insertion sites for rapid identification of functional genes.</title>
        <authorList>
            <person name="Leveau J.H."/>
            <person name="Gerards S."/>
            <person name="Fritsche K."/>
            <person name="Zondag G."/>
            <person name="van Veen J.A."/>
        </authorList>
    </citation>
    <scope>NUCLEOTIDE SEQUENCE [LARGE SCALE GENOMIC DNA]</scope>
    <source>
        <strain evidence="2 3">Ter331</strain>
    </source>
</reference>